<sequence>MYLIKQRKHQFTKKCQDLEFGPNNKFQIEADVSNATIIAGENDVTMMWQVMYKGKFFTLADTTRSLDTKCNRKLVGDVKPSFNDNILEKIRFSIVDSDSWRVLLLGGFLRYLQWFFLKWFSHNSV</sequence>
<name>A0A8S9MGT4_BRACR</name>
<dbReference type="Proteomes" id="UP000712281">
    <property type="component" value="Unassembled WGS sequence"/>
</dbReference>
<gene>
    <name evidence="2" type="ORF">F2Q68_00042095</name>
    <name evidence="1" type="ORF">F2Q70_00041437</name>
</gene>
<evidence type="ECO:0000313" key="2">
    <source>
        <dbReference type="EMBL" id="KAF2616486.1"/>
    </source>
</evidence>
<accession>A0A8S9MGT4</accession>
<comment type="caution">
    <text evidence="2">The sequence shown here is derived from an EMBL/GenBank/DDBJ whole genome shotgun (WGS) entry which is preliminary data.</text>
</comment>
<dbReference type="EMBL" id="QGKW02000007">
    <property type="protein sequence ID" value="KAF2616486.1"/>
    <property type="molecule type" value="Genomic_DNA"/>
</dbReference>
<dbReference type="EMBL" id="QGKY02000190">
    <property type="protein sequence ID" value="KAF2591344.1"/>
    <property type="molecule type" value="Genomic_DNA"/>
</dbReference>
<protein>
    <submittedName>
        <fullName evidence="2">Uncharacterized protein</fullName>
    </submittedName>
</protein>
<reference evidence="2" key="1">
    <citation type="submission" date="2019-12" db="EMBL/GenBank/DDBJ databases">
        <title>Genome sequencing and annotation of Brassica cretica.</title>
        <authorList>
            <person name="Studholme D.J."/>
            <person name="Sarris P.F."/>
        </authorList>
    </citation>
    <scope>NUCLEOTIDE SEQUENCE</scope>
    <source>
        <strain evidence="2">PFS-001/15</strain>
        <strain evidence="1">PFS-102/07</strain>
        <tissue evidence="2">Leaf</tissue>
    </source>
</reference>
<evidence type="ECO:0000313" key="3">
    <source>
        <dbReference type="Proteomes" id="UP000712281"/>
    </source>
</evidence>
<dbReference type="AlphaFoldDB" id="A0A8S9MGT4"/>
<organism evidence="2 3">
    <name type="scientific">Brassica cretica</name>
    <name type="common">Mustard</name>
    <dbReference type="NCBI Taxonomy" id="69181"/>
    <lineage>
        <taxon>Eukaryota</taxon>
        <taxon>Viridiplantae</taxon>
        <taxon>Streptophyta</taxon>
        <taxon>Embryophyta</taxon>
        <taxon>Tracheophyta</taxon>
        <taxon>Spermatophyta</taxon>
        <taxon>Magnoliopsida</taxon>
        <taxon>eudicotyledons</taxon>
        <taxon>Gunneridae</taxon>
        <taxon>Pentapetalae</taxon>
        <taxon>rosids</taxon>
        <taxon>malvids</taxon>
        <taxon>Brassicales</taxon>
        <taxon>Brassicaceae</taxon>
        <taxon>Brassiceae</taxon>
        <taxon>Brassica</taxon>
    </lineage>
</organism>
<evidence type="ECO:0000313" key="1">
    <source>
        <dbReference type="EMBL" id="KAF2591344.1"/>
    </source>
</evidence>
<proteinExistence type="predicted"/>